<dbReference type="SMART" id="SM00827">
    <property type="entry name" value="PKS_AT"/>
    <property type="match status" value="1"/>
</dbReference>
<dbReference type="InterPro" id="IPR020807">
    <property type="entry name" value="PKS_DH"/>
</dbReference>
<feature type="domain" description="PKS/mFAS DH" evidence="10">
    <location>
        <begin position="451"/>
        <end position="735"/>
    </location>
</feature>
<dbReference type="GO" id="GO:0006633">
    <property type="term" value="P:fatty acid biosynthetic process"/>
    <property type="evidence" value="ECO:0007669"/>
    <property type="project" value="TreeGrafter"/>
</dbReference>
<dbReference type="PROSITE" id="PS50075">
    <property type="entry name" value="CARRIER"/>
    <property type="match status" value="1"/>
</dbReference>
<dbReference type="Gene3D" id="3.30.70.3290">
    <property type="match status" value="1"/>
</dbReference>
<dbReference type="PANTHER" id="PTHR43775">
    <property type="entry name" value="FATTY ACID SYNTHASE"/>
    <property type="match status" value="1"/>
</dbReference>
<evidence type="ECO:0000256" key="2">
    <source>
        <dbReference type="ARBA" id="ARBA00022450"/>
    </source>
</evidence>
<feature type="active site" description="Proton acceptor; for dehydratase activity" evidence="8">
    <location>
        <position position="483"/>
    </location>
</feature>
<dbReference type="InterPro" id="IPR009081">
    <property type="entry name" value="PP-bd_ACP"/>
</dbReference>
<dbReference type="InterPro" id="IPR050091">
    <property type="entry name" value="PKS_NRPS_Biosynth_Enz"/>
</dbReference>
<dbReference type="SMART" id="SM01294">
    <property type="entry name" value="PKS_PP_betabranch"/>
    <property type="match status" value="1"/>
</dbReference>
<dbReference type="InterPro" id="IPR036736">
    <property type="entry name" value="ACP-like_sf"/>
</dbReference>
<dbReference type="InterPro" id="IPR006162">
    <property type="entry name" value="Ppantetheine_attach_site"/>
</dbReference>
<dbReference type="Pfam" id="PF08659">
    <property type="entry name" value="KR"/>
    <property type="match status" value="1"/>
</dbReference>
<dbReference type="InterPro" id="IPR001227">
    <property type="entry name" value="Ac_transferase_dom_sf"/>
</dbReference>
<evidence type="ECO:0000256" key="8">
    <source>
        <dbReference type="PROSITE-ProRule" id="PRU01363"/>
    </source>
</evidence>
<dbReference type="InterPro" id="IPR049551">
    <property type="entry name" value="PKS_DH_C"/>
</dbReference>
<dbReference type="InterPro" id="IPR055123">
    <property type="entry name" value="SpnB-like_Rossmann"/>
</dbReference>
<feature type="region of interest" description="C-terminal hotdog fold" evidence="8">
    <location>
        <begin position="589"/>
        <end position="735"/>
    </location>
</feature>
<dbReference type="Pfam" id="PF21089">
    <property type="entry name" value="PKS_DH_N"/>
    <property type="match status" value="1"/>
</dbReference>
<dbReference type="GO" id="GO:0004312">
    <property type="term" value="F:fatty acid synthase activity"/>
    <property type="evidence" value="ECO:0007669"/>
    <property type="project" value="TreeGrafter"/>
</dbReference>
<dbReference type="Gene3D" id="3.40.50.720">
    <property type="entry name" value="NAD(P)-binding Rossmann-like Domain"/>
    <property type="match status" value="1"/>
</dbReference>
<dbReference type="Gene3D" id="3.10.129.110">
    <property type="entry name" value="Polyketide synthase dehydratase"/>
    <property type="match status" value="1"/>
</dbReference>
<feature type="active site" description="Proton donor; for dehydratase activity" evidence="8">
    <location>
        <position position="649"/>
    </location>
</feature>
<dbReference type="InterPro" id="IPR013968">
    <property type="entry name" value="PKS_KR"/>
</dbReference>
<dbReference type="InterPro" id="IPR014043">
    <property type="entry name" value="Acyl_transferase_dom"/>
</dbReference>
<dbReference type="Pfam" id="PF00550">
    <property type="entry name" value="PP-binding"/>
    <property type="match status" value="1"/>
</dbReference>
<sequence length="1363" mass="143451">GTNAHLILEQPEASVTSAADGVEQPSAVVPDVVPWLVSAKSAAGLDGQIERLRSLPGESHPVDVGLSLVTSRSVFEHRAVLLASDEGVVEAARGVASSDPGELAVVFSGQGSQRLGMGRELYDRFPVFAEALDAVLAHLDPQVREVMWGGDEGLLNRTGWAQPALFAIEVALFRLAASWGIEPDYLAGHSIGEIAAAHVAGVFSLEDACRLVSARARLMEALPEGGAMVAVEAAEAEVVPLLTEGVSLAAVNGPTSVVVAGVESEVEAISAHFEAEGHRTRRLRVSHAFHSPLMEPMLEDFRTAIQNLTFEAPSIPVAAWGDISTPEYWVEHVRETVRFGDSVEWLAQQDVSVFVELGPDGVLSAMTAAIAPDATTVPLLRKDRGEEAAVLGALGRLHVNGVPVEWQRLFDGTGARRIDLPTYAFQHQRFWPAVSTRPGDVRAAGLGSVEHPLLGAALELAGSEGTLFTSRLSLRTHPWLADHVVMGQILVPAAALVELAMRAGDEVGCDRVEDLTMAAPLVVPEQGGVQIQVSVGAPDDAGRRQLAVYARPETEGEVVPWAEHASGVLAEGEPADAEQEGAAWPPAGAEAVELAGCYERFAGAGFDYGPVFQGLTAAWRGKDGELFAEVTLPEDTSVRDFGLHPALLDAALHVALLGGKDDGDVDSGDVPSGAAGLPFAWEGVTLHASGATALRVRLSRTGSGAMSIALADPSGSPVATVESLVTRPVSADQFGTRTSTVRDALFSLEWTPIMAPGTAPDETVAVIGPDRLDVVEALHDANVPAEERPDLAAVGEGTVPGLVLVPGLVAEDGEDTARSAHALTSQVLEMIHQWVGDERFAHSRLVFATRGAVTGEDPAAAAVWGLVRSAQSEHPGRFALLDVDASSPSSIMVPLALGIDEPQLVLIGGEVMAGRLNRVSLDDRQVVWGGVEGCVLVTGGTGGLGALVARHLVSEHGVRDLLLVSRRGREAEGADELVAELTELGAQAEIAACDVADREALSDLVAQHAIGAVVHAAGVLDDGVVESLTAERVDAVLRPKVDAAWNLHELSRDMNLSAFVLFSSAAGVFGNAGQGNYAAANAFLDALALHRRELGLAAVSLAWGAWAQEGMLDEADAERLARSGMPPLDTDEGLELFDAALTADAAALVPVRLDLPVLKSRGEVPPLLRGLIRTRTRRAVAGAETADSFVQRLTPLSGADRREAMTQLVCGQVAEVLGYANADEIEPDRQFQELGFDSLTAVELRNRLTSATGVRLPATLVFDYPTPVELVGFLQDTLFPGGSEDSSEAAALLGELDRLERTLGGLTVDAQTHKQVAGRLEVLRTRWASLREDGRGADDGDVDLESASDDEMFDLLDNELGLS</sequence>
<dbReference type="EMBL" id="LJGW01000068">
    <property type="protein sequence ID" value="OEV13436.1"/>
    <property type="molecule type" value="Genomic_DNA"/>
</dbReference>
<dbReference type="Gene3D" id="3.40.366.10">
    <property type="entry name" value="Malonyl-Coenzyme A Acyl Carrier Protein, domain 2"/>
    <property type="match status" value="1"/>
</dbReference>
<dbReference type="InterPro" id="IPR020806">
    <property type="entry name" value="PKS_PP-bd"/>
</dbReference>
<dbReference type="RefSeq" id="WP_141747422.1">
    <property type="nucleotide sequence ID" value="NZ_LJGW01000068.1"/>
</dbReference>
<dbReference type="SMART" id="SM00822">
    <property type="entry name" value="PKS_KR"/>
    <property type="match status" value="1"/>
</dbReference>
<evidence type="ECO:0000259" key="9">
    <source>
        <dbReference type="PROSITE" id="PS50075"/>
    </source>
</evidence>
<evidence type="ECO:0000256" key="3">
    <source>
        <dbReference type="ARBA" id="ARBA00022553"/>
    </source>
</evidence>
<evidence type="ECO:0000256" key="6">
    <source>
        <dbReference type="ARBA" id="ARBA00023268"/>
    </source>
</evidence>
<feature type="non-terminal residue" evidence="11">
    <location>
        <position position="1"/>
    </location>
</feature>
<keyword evidence="12" id="KW-1185">Reference proteome</keyword>
<keyword evidence="3" id="KW-0597">Phosphoprotein</keyword>
<dbReference type="SUPFAM" id="SSF55048">
    <property type="entry name" value="Probable ACP-binding domain of malonyl-CoA ACP transacylase"/>
    <property type="match status" value="1"/>
</dbReference>
<dbReference type="FunFam" id="1.10.1200.10:FF:000007">
    <property type="entry name" value="Probable polyketide synthase pks17"/>
    <property type="match status" value="1"/>
</dbReference>
<dbReference type="CDD" id="cd08956">
    <property type="entry name" value="KR_3_FAS_SDR_x"/>
    <property type="match status" value="1"/>
</dbReference>
<keyword evidence="6" id="KW-0511">Multifunctional enzyme</keyword>
<keyword evidence="5" id="KW-0045">Antibiotic biosynthesis</keyword>
<dbReference type="Gene3D" id="1.10.1200.10">
    <property type="entry name" value="ACP-like"/>
    <property type="match status" value="1"/>
</dbReference>
<dbReference type="SMART" id="SM00823">
    <property type="entry name" value="PKS_PP"/>
    <property type="match status" value="1"/>
</dbReference>
<organism evidence="11 12">
    <name type="scientific">Streptomyces nanshensis</name>
    <dbReference type="NCBI Taxonomy" id="518642"/>
    <lineage>
        <taxon>Bacteria</taxon>
        <taxon>Bacillati</taxon>
        <taxon>Actinomycetota</taxon>
        <taxon>Actinomycetes</taxon>
        <taxon>Kitasatosporales</taxon>
        <taxon>Streptomycetaceae</taxon>
        <taxon>Streptomyces</taxon>
    </lineage>
</organism>
<keyword evidence="7" id="KW-0012">Acyltransferase</keyword>
<dbReference type="InterPro" id="IPR036291">
    <property type="entry name" value="NAD(P)-bd_dom_sf"/>
</dbReference>
<gene>
    <name evidence="11" type="ORF">AN218_03460</name>
</gene>
<dbReference type="InterPro" id="IPR049552">
    <property type="entry name" value="PKS_DH_N"/>
</dbReference>
<dbReference type="SUPFAM" id="SSF47336">
    <property type="entry name" value="ACP-like"/>
    <property type="match status" value="1"/>
</dbReference>
<keyword evidence="2" id="KW-0596">Phosphopantetheine</keyword>
<comment type="caution">
    <text evidence="11">The sequence shown here is derived from an EMBL/GenBank/DDBJ whole genome shotgun (WGS) entry which is preliminary data.</text>
</comment>
<evidence type="ECO:0000313" key="12">
    <source>
        <dbReference type="Proteomes" id="UP000176005"/>
    </source>
</evidence>
<dbReference type="InterPro" id="IPR057326">
    <property type="entry name" value="KR_dom"/>
</dbReference>
<evidence type="ECO:0000256" key="7">
    <source>
        <dbReference type="ARBA" id="ARBA00023315"/>
    </source>
</evidence>
<dbReference type="Proteomes" id="UP000176005">
    <property type="component" value="Unassembled WGS sequence"/>
</dbReference>
<dbReference type="SUPFAM" id="SSF52151">
    <property type="entry name" value="FabD/lysophospholipase-like"/>
    <property type="match status" value="1"/>
</dbReference>
<reference evidence="11 12" key="1">
    <citation type="journal article" date="2016" name="Front. Microbiol.">
        <title>Comparative Genomics Analysis of Streptomyces Species Reveals Their Adaptation to the Marine Environment and Their Diversity at the Genomic Level.</title>
        <authorList>
            <person name="Tian X."/>
            <person name="Zhang Z."/>
            <person name="Yang T."/>
            <person name="Chen M."/>
            <person name="Li J."/>
            <person name="Chen F."/>
            <person name="Yang J."/>
            <person name="Li W."/>
            <person name="Zhang B."/>
            <person name="Zhang Z."/>
            <person name="Wu J."/>
            <person name="Zhang C."/>
            <person name="Long L."/>
            <person name="Xiao J."/>
        </authorList>
    </citation>
    <scope>NUCLEOTIDE SEQUENCE [LARGE SCALE GENOMIC DNA]</scope>
    <source>
        <strain evidence="11 12">SCSIO 10429</strain>
    </source>
</reference>
<proteinExistence type="predicted"/>
<dbReference type="Pfam" id="PF00698">
    <property type="entry name" value="Acyl_transf_1"/>
    <property type="match status" value="1"/>
</dbReference>
<evidence type="ECO:0000256" key="1">
    <source>
        <dbReference type="ARBA" id="ARBA00004792"/>
    </source>
</evidence>
<dbReference type="PATRIC" id="fig|518642.10.peg.5744"/>
<feature type="domain" description="Carrier" evidence="9">
    <location>
        <begin position="1203"/>
        <end position="1278"/>
    </location>
</feature>
<name>A0A1E7LB65_9ACTN</name>
<feature type="region of interest" description="N-terminal hotdog fold" evidence="8">
    <location>
        <begin position="451"/>
        <end position="576"/>
    </location>
</feature>
<keyword evidence="4" id="KW-0808">Transferase</keyword>
<comment type="pathway">
    <text evidence="1">Antibiotic biosynthesis.</text>
</comment>
<protein>
    <submittedName>
        <fullName evidence="11">Uncharacterized protein</fullName>
    </submittedName>
</protein>
<dbReference type="GO" id="GO:0031177">
    <property type="term" value="F:phosphopantetheine binding"/>
    <property type="evidence" value="ECO:0007669"/>
    <property type="project" value="InterPro"/>
</dbReference>
<dbReference type="SMART" id="SM00826">
    <property type="entry name" value="PKS_DH"/>
    <property type="match status" value="1"/>
</dbReference>
<dbReference type="Pfam" id="PF22953">
    <property type="entry name" value="SpnB_Rossmann"/>
    <property type="match status" value="1"/>
</dbReference>
<evidence type="ECO:0000256" key="4">
    <source>
        <dbReference type="ARBA" id="ARBA00022679"/>
    </source>
</evidence>
<accession>A0A1E7LB65</accession>
<dbReference type="PROSITE" id="PS00012">
    <property type="entry name" value="PHOSPHOPANTETHEINE"/>
    <property type="match status" value="1"/>
</dbReference>
<dbReference type="InterPro" id="IPR016035">
    <property type="entry name" value="Acyl_Trfase/lysoPLipase"/>
</dbReference>
<dbReference type="GO" id="GO:0017000">
    <property type="term" value="P:antibiotic biosynthetic process"/>
    <property type="evidence" value="ECO:0007669"/>
    <property type="project" value="UniProtKB-KW"/>
</dbReference>
<dbReference type="InterPro" id="IPR042104">
    <property type="entry name" value="PKS_dehydratase_sf"/>
</dbReference>
<dbReference type="SUPFAM" id="SSF51735">
    <property type="entry name" value="NAD(P)-binding Rossmann-fold domains"/>
    <property type="match status" value="2"/>
</dbReference>
<evidence type="ECO:0000259" key="10">
    <source>
        <dbReference type="PROSITE" id="PS52019"/>
    </source>
</evidence>
<evidence type="ECO:0000256" key="5">
    <source>
        <dbReference type="ARBA" id="ARBA00023194"/>
    </source>
</evidence>
<evidence type="ECO:0000313" key="11">
    <source>
        <dbReference type="EMBL" id="OEV13436.1"/>
    </source>
</evidence>
<dbReference type="PANTHER" id="PTHR43775:SF51">
    <property type="entry name" value="INACTIVE PHENOLPHTHIOCEROL SYNTHESIS POLYKETIDE SYNTHASE TYPE I PKS1-RELATED"/>
    <property type="match status" value="1"/>
</dbReference>
<dbReference type="PROSITE" id="PS52019">
    <property type="entry name" value="PKS_MFAS_DH"/>
    <property type="match status" value="1"/>
</dbReference>
<dbReference type="InterPro" id="IPR016036">
    <property type="entry name" value="Malonyl_transacylase_ACP-bd"/>
</dbReference>
<dbReference type="InterPro" id="IPR049900">
    <property type="entry name" value="PKS_mFAS_DH"/>
</dbReference>
<dbReference type="Pfam" id="PF14765">
    <property type="entry name" value="PS-DH"/>
    <property type="match status" value="1"/>
</dbReference>